<accession>X8JCB0</accession>
<dbReference type="OrthoDB" id="2692435at2759"/>
<evidence type="ECO:0000256" key="3">
    <source>
        <dbReference type="SAM" id="MobiDB-lite"/>
    </source>
</evidence>
<proteinExistence type="predicted"/>
<evidence type="ECO:0000256" key="2">
    <source>
        <dbReference type="PROSITE-ProRule" id="PRU00047"/>
    </source>
</evidence>
<protein>
    <recommendedName>
        <fullName evidence="4">CCHC-type domain-containing protein</fullName>
    </recommendedName>
</protein>
<feature type="region of interest" description="Disordered" evidence="3">
    <location>
        <begin position="49"/>
        <end position="80"/>
    </location>
</feature>
<feature type="non-terminal residue" evidence="5">
    <location>
        <position position="120"/>
    </location>
</feature>
<dbReference type="GO" id="GO:0006397">
    <property type="term" value="P:mRNA processing"/>
    <property type="evidence" value="ECO:0007669"/>
    <property type="project" value="UniProtKB-KW"/>
</dbReference>
<keyword evidence="2" id="KW-0479">Metal-binding</keyword>
<gene>
    <name evidence="5" type="ORF">RSOL_375910</name>
</gene>
<dbReference type="GO" id="GO:0008270">
    <property type="term" value="F:zinc ion binding"/>
    <property type="evidence" value="ECO:0007669"/>
    <property type="project" value="UniProtKB-KW"/>
</dbReference>
<keyword evidence="1" id="KW-0507">mRNA processing</keyword>
<dbReference type="PROSITE" id="PS50158">
    <property type="entry name" value="ZF_CCHC"/>
    <property type="match status" value="1"/>
</dbReference>
<dbReference type="GO" id="GO:0003676">
    <property type="term" value="F:nucleic acid binding"/>
    <property type="evidence" value="ECO:0007669"/>
    <property type="project" value="InterPro"/>
</dbReference>
<evidence type="ECO:0000313" key="6">
    <source>
        <dbReference type="Proteomes" id="UP000030108"/>
    </source>
</evidence>
<organism evidence="5 6">
    <name type="scientific">Rhizoctonia solani AG-3 Rhs1AP</name>
    <dbReference type="NCBI Taxonomy" id="1086054"/>
    <lineage>
        <taxon>Eukaryota</taxon>
        <taxon>Fungi</taxon>
        <taxon>Dikarya</taxon>
        <taxon>Basidiomycota</taxon>
        <taxon>Agaricomycotina</taxon>
        <taxon>Agaricomycetes</taxon>
        <taxon>Cantharellales</taxon>
        <taxon>Ceratobasidiaceae</taxon>
        <taxon>Rhizoctonia</taxon>
    </lineage>
</organism>
<keyword evidence="2" id="KW-0863">Zinc-finger</keyword>
<name>X8JCB0_9AGAM</name>
<sequence length="120" mass="12650">MRALPDSYALLNTVITSNPGAIITSDTICRAALAEEELRKKGAGLTAMFSHIPSNKSKSSNSKSANGNGRKKKDNGPPCLNCGKAGHTIEECWVKGGGAEGTSPHQKRQVAKEANDVTTR</sequence>
<dbReference type="InterPro" id="IPR036875">
    <property type="entry name" value="Znf_CCHC_sf"/>
</dbReference>
<comment type="caution">
    <text evidence="5">The sequence shown here is derived from an EMBL/GenBank/DDBJ whole genome shotgun (WGS) entry which is preliminary data.</text>
</comment>
<evidence type="ECO:0000259" key="4">
    <source>
        <dbReference type="PROSITE" id="PS50158"/>
    </source>
</evidence>
<dbReference type="InterPro" id="IPR001878">
    <property type="entry name" value="Znf_CCHC"/>
</dbReference>
<dbReference type="AlphaFoldDB" id="X8JCB0"/>
<feature type="compositionally biased region" description="Basic and acidic residues" evidence="3">
    <location>
        <begin position="110"/>
        <end position="120"/>
    </location>
</feature>
<feature type="domain" description="CCHC-type" evidence="4">
    <location>
        <begin position="79"/>
        <end position="92"/>
    </location>
</feature>
<dbReference type="EMBL" id="JATN01000319">
    <property type="protein sequence ID" value="EUC60916.1"/>
    <property type="molecule type" value="Genomic_DNA"/>
</dbReference>
<evidence type="ECO:0000313" key="5">
    <source>
        <dbReference type="EMBL" id="EUC60916.1"/>
    </source>
</evidence>
<evidence type="ECO:0000256" key="1">
    <source>
        <dbReference type="ARBA" id="ARBA00022664"/>
    </source>
</evidence>
<feature type="compositionally biased region" description="Low complexity" evidence="3">
    <location>
        <begin position="54"/>
        <end position="68"/>
    </location>
</feature>
<feature type="region of interest" description="Disordered" evidence="3">
    <location>
        <begin position="95"/>
        <end position="120"/>
    </location>
</feature>
<keyword evidence="2" id="KW-0862">Zinc</keyword>
<reference evidence="6" key="1">
    <citation type="journal article" date="2014" name="Genome Announc.">
        <title>Draft genome sequence of the plant-pathogenic soil fungus Rhizoctonia solani anastomosis group 3 strain Rhs1AP.</title>
        <authorList>
            <person name="Cubeta M.A."/>
            <person name="Thomas E."/>
            <person name="Dean R.A."/>
            <person name="Jabaji S."/>
            <person name="Neate S.M."/>
            <person name="Tavantzis S."/>
            <person name="Toda T."/>
            <person name="Vilgalys R."/>
            <person name="Bharathan N."/>
            <person name="Fedorova-Abrams N."/>
            <person name="Pakala S.B."/>
            <person name="Pakala S.M."/>
            <person name="Zafar N."/>
            <person name="Joardar V."/>
            <person name="Losada L."/>
            <person name="Nierman W.C."/>
        </authorList>
    </citation>
    <scope>NUCLEOTIDE SEQUENCE [LARGE SCALE GENOMIC DNA]</scope>
    <source>
        <strain evidence="6">AG-3</strain>
    </source>
</reference>
<dbReference type="Proteomes" id="UP000030108">
    <property type="component" value="Unassembled WGS sequence"/>
</dbReference>
<dbReference type="SUPFAM" id="SSF57756">
    <property type="entry name" value="Retrovirus zinc finger-like domains"/>
    <property type="match status" value="1"/>
</dbReference>